<sequence length="410" mass="46944">MKKIILSVLTVFFSLCVLAQKDNKVTIGTIDSIQSKILNEQRKIWVYVPNSRNADSKQRYPVMYLLDGDAHFYSVVGMIQNLSQVNGNTICPEMIVVGIPNTDRTRDLTPTHVGADPPFIDSAFSKTSGGGERFVSFIEKELMPHIDSLYPTQPYKILTGHSFGGLTVMNVAMNHTKLFNSYICIDPSMWWDKMNFLNTTKKSLREKKFSGTTLYLGIANTMNEGMDITKVRSDTSGGTRHIRSILDLDKYIKDQKQNGLRYESKYYGNDDHGSVPLITEYDALRFIFNKYRFKLSPKDLLDARVDIVSKFEKHYQEVSKLLNYKLSPPENMINGLGYEFLQRKQYDKAGGLFKMNVENYPESFNVYDSYGDYFQAIGDKSKAIEYFKKCLSVKENPESRKKLDKLLSGE</sequence>
<evidence type="ECO:0000313" key="5">
    <source>
        <dbReference type="EMBL" id="AOM78740.1"/>
    </source>
</evidence>
<protein>
    <submittedName>
        <fullName evidence="5">Esterase</fullName>
    </submittedName>
</protein>
<organism evidence="5 6">
    <name type="scientific">Pedobacter steynii</name>
    <dbReference type="NCBI Taxonomy" id="430522"/>
    <lineage>
        <taxon>Bacteria</taxon>
        <taxon>Pseudomonadati</taxon>
        <taxon>Bacteroidota</taxon>
        <taxon>Sphingobacteriia</taxon>
        <taxon>Sphingobacteriales</taxon>
        <taxon>Sphingobacteriaceae</taxon>
        <taxon>Pedobacter</taxon>
    </lineage>
</organism>
<dbReference type="OrthoDB" id="9784036at2"/>
<reference evidence="5 6" key="1">
    <citation type="submission" date="2016-08" db="EMBL/GenBank/DDBJ databases">
        <authorList>
            <person name="Seilhamer J.J."/>
        </authorList>
    </citation>
    <scope>NUCLEOTIDE SEQUENCE [LARGE SCALE GENOMIC DNA]</scope>
    <source>
        <strain evidence="5 6">DX4</strain>
    </source>
</reference>
<keyword evidence="4" id="KW-0732">Signal</keyword>
<dbReference type="KEGG" id="psty:BFS30_17095"/>
<accession>A0A1D7QJC7</accession>
<keyword evidence="6" id="KW-1185">Reference proteome</keyword>
<gene>
    <name evidence="5" type="ORF">BFS30_17095</name>
</gene>
<dbReference type="InterPro" id="IPR019734">
    <property type="entry name" value="TPR_rpt"/>
</dbReference>
<dbReference type="SUPFAM" id="SSF53474">
    <property type="entry name" value="alpha/beta-Hydrolases"/>
    <property type="match status" value="1"/>
</dbReference>
<evidence type="ECO:0000256" key="2">
    <source>
        <dbReference type="ARBA" id="ARBA00022801"/>
    </source>
</evidence>
<dbReference type="Proteomes" id="UP000094313">
    <property type="component" value="Chromosome"/>
</dbReference>
<dbReference type="RefSeq" id="WP_069380404.1">
    <property type="nucleotide sequence ID" value="NZ_CP017141.1"/>
</dbReference>
<dbReference type="Gene3D" id="3.40.50.1820">
    <property type="entry name" value="alpha/beta hydrolase"/>
    <property type="match status" value="1"/>
</dbReference>
<dbReference type="Pfam" id="PF00756">
    <property type="entry name" value="Esterase"/>
    <property type="match status" value="1"/>
</dbReference>
<feature type="chain" id="PRO_5009098733" evidence="4">
    <location>
        <begin position="20"/>
        <end position="410"/>
    </location>
</feature>
<dbReference type="SUPFAM" id="SSF48452">
    <property type="entry name" value="TPR-like"/>
    <property type="match status" value="1"/>
</dbReference>
<dbReference type="GO" id="GO:0016788">
    <property type="term" value="F:hydrolase activity, acting on ester bonds"/>
    <property type="evidence" value="ECO:0007669"/>
    <property type="project" value="TreeGrafter"/>
</dbReference>
<feature type="signal peptide" evidence="4">
    <location>
        <begin position="1"/>
        <end position="19"/>
    </location>
</feature>
<dbReference type="InterPro" id="IPR000801">
    <property type="entry name" value="Esterase-like"/>
</dbReference>
<keyword evidence="2" id="KW-0378">Hydrolase</keyword>
<feature type="repeat" description="TPR" evidence="3">
    <location>
        <begin position="364"/>
        <end position="397"/>
    </location>
</feature>
<dbReference type="InterPro" id="IPR011990">
    <property type="entry name" value="TPR-like_helical_dom_sf"/>
</dbReference>
<dbReference type="EMBL" id="CP017141">
    <property type="protein sequence ID" value="AOM78740.1"/>
    <property type="molecule type" value="Genomic_DNA"/>
</dbReference>
<dbReference type="AlphaFoldDB" id="A0A1D7QJC7"/>
<name>A0A1D7QJC7_9SPHI</name>
<evidence type="ECO:0000256" key="1">
    <source>
        <dbReference type="ARBA" id="ARBA00005622"/>
    </source>
</evidence>
<proteinExistence type="inferred from homology"/>
<evidence type="ECO:0000256" key="4">
    <source>
        <dbReference type="SAM" id="SignalP"/>
    </source>
</evidence>
<keyword evidence="3" id="KW-0802">TPR repeat</keyword>
<dbReference type="InterPro" id="IPR052558">
    <property type="entry name" value="Siderophore_Hydrolase_D"/>
</dbReference>
<evidence type="ECO:0000256" key="3">
    <source>
        <dbReference type="PROSITE-ProRule" id="PRU00339"/>
    </source>
</evidence>
<dbReference type="PANTHER" id="PTHR40841">
    <property type="entry name" value="SIDEROPHORE TRIACETYLFUSARININE C ESTERASE"/>
    <property type="match status" value="1"/>
</dbReference>
<evidence type="ECO:0000313" key="6">
    <source>
        <dbReference type="Proteomes" id="UP000094313"/>
    </source>
</evidence>
<dbReference type="PANTHER" id="PTHR40841:SF2">
    <property type="entry name" value="SIDEROPHORE-DEGRADING ESTERASE (EUROFUNG)"/>
    <property type="match status" value="1"/>
</dbReference>
<comment type="similarity">
    <text evidence="1">Belongs to the esterase D family.</text>
</comment>
<dbReference type="InterPro" id="IPR029058">
    <property type="entry name" value="AB_hydrolase_fold"/>
</dbReference>
<dbReference type="PROSITE" id="PS50005">
    <property type="entry name" value="TPR"/>
    <property type="match status" value="1"/>
</dbReference>